<dbReference type="InterPro" id="IPR051351">
    <property type="entry name" value="Ascorbate-PTS_EIIA_comp"/>
</dbReference>
<name>A0A315ZTH5_9FIRM</name>
<dbReference type="CDD" id="cd00211">
    <property type="entry name" value="PTS_IIA_fru"/>
    <property type="match status" value="1"/>
</dbReference>
<dbReference type="InterPro" id="IPR016152">
    <property type="entry name" value="PTrfase/Anion_transptr"/>
</dbReference>
<evidence type="ECO:0000256" key="3">
    <source>
        <dbReference type="ARBA" id="ARBA00022490"/>
    </source>
</evidence>
<dbReference type="PANTHER" id="PTHR36203:SF1">
    <property type="entry name" value="ASCORBATE-SPECIFIC PTS SYSTEM EIIA COMPONENT"/>
    <property type="match status" value="1"/>
</dbReference>
<evidence type="ECO:0000256" key="2">
    <source>
        <dbReference type="ARBA" id="ARBA00022448"/>
    </source>
</evidence>
<keyword evidence="7" id="KW-0418">Kinase</keyword>
<evidence type="ECO:0000313" key="12">
    <source>
        <dbReference type="EMBL" id="SUQ15345.1"/>
    </source>
</evidence>
<dbReference type="PROSITE" id="PS51094">
    <property type="entry name" value="PTS_EIIA_TYPE_2"/>
    <property type="match status" value="1"/>
</dbReference>
<proteinExistence type="predicted"/>
<protein>
    <recommendedName>
        <fullName evidence="9">Ascorbate-specific PTS system EIIA component</fullName>
    </recommendedName>
    <alternativeName>
        <fullName evidence="10">Ascorbate-specific phosphotransferase enzyme IIA component</fullName>
    </alternativeName>
</protein>
<comment type="subcellular location">
    <subcellularLocation>
        <location evidence="1">Cytoplasm</location>
    </subcellularLocation>
</comment>
<dbReference type="SUPFAM" id="SSF55804">
    <property type="entry name" value="Phoshotransferase/anion transport protein"/>
    <property type="match status" value="1"/>
</dbReference>
<dbReference type="OrthoDB" id="369398at2"/>
<dbReference type="Proteomes" id="UP000254051">
    <property type="component" value="Unassembled WGS sequence"/>
</dbReference>
<evidence type="ECO:0000256" key="6">
    <source>
        <dbReference type="ARBA" id="ARBA00022683"/>
    </source>
</evidence>
<sequence>MLLDRITASDVLIQLKTDNWEDAIRKSSQTLLEKGSIESRYIDAMIKVVHENGPYIVISKHIALAHARTECGALHTDITFATLDPAINFNAGALDPVKLIITLSATDADTHLDLLGELSDILMDEEKSEALFNAGSAEEFVQILHSN</sequence>
<keyword evidence="5" id="KW-0808">Transferase</keyword>
<dbReference type="PANTHER" id="PTHR36203">
    <property type="entry name" value="ASCORBATE-SPECIFIC PTS SYSTEM EIIA COMPONENT"/>
    <property type="match status" value="1"/>
</dbReference>
<comment type="function">
    <text evidence="8">The phosphoenolpyruvate-dependent sugar phosphotransferase system (sugar PTS), a major carbohydrate active transport system, catalyzes the phosphorylation of incoming sugar substrates concomitantly with their translocation across the cell membrane. The enzyme II UlaABC PTS system is involved in ascorbate transport.</text>
</comment>
<accession>A0A315ZTH5</accession>
<feature type="domain" description="PTS EIIA type-2" evidence="11">
    <location>
        <begin position="4"/>
        <end position="147"/>
    </location>
</feature>
<dbReference type="GO" id="GO:0016301">
    <property type="term" value="F:kinase activity"/>
    <property type="evidence" value="ECO:0007669"/>
    <property type="project" value="UniProtKB-KW"/>
</dbReference>
<keyword evidence="3" id="KW-0963">Cytoplasm</keyword>
<organism evidence="12 13">
    <name type="scientific">Faecalicatena contorta</name>
    <dbReference type="NCBI Taxonomy" id="39482"/>
    <lineage>
        <taxon>Bacteria</taxon>
        <taxon>Bacillati</taxon>
        <taxon>Bacillota</taxon>
        <taxon>Clostridia</taxon>
        <taxon>Lachnospirales</taxon>
        <taxon>Lachnospiraceae</taxon>
        <taxon>Faecalicatena</taxon>
    </lineage>
</organism>
<evidence type="ECO:0000313" key="13">
    <source>
        <dbReference type="Proteomes" id="UP000254051"/>
    </source>
</evidence>
<evidence type="ECO:0000256" key="9">
    <source>
        <dbReference type="ARBA" id="ARBA00041175"/>
    </source>
</evidence>
<dbReference type="GO" id="GO:0005737">
    <property type="term" value="C:cytoplasm"/>
    <property type="evidence" value="ECO:0007669"/>
    <property type="project" value="UniProtKB-SubCell"/>
</dbReference>
<evidence type="ECO:0000256" key="7">
    <source>
        <dbReference type="ARBA" id="ARBA00022777"/>
    </source>
</evidence>
<evidence type="ECO:0000256" key="8">
    <source>
        <dbReference type="ARBA" id="ARBA00037387"/>
    </source>
</evidence>
<gene>
    <name evidence="12" type="ORF">SAMN05216529_111130</name>
</gene>
<dbReference type="AlphaFoldDB" id="A0A315ZTH5"/>
<dbReference type="Pfam" id="PF00359">
    <property type="entry name" value="PTS_EIIA_2"/>
    <property type="match status" value="1"/>
</dbReference>
<dbReference type="GO" id="GO:0009401">
    <property type="term" value="P:phosphoenolpyruvate-dependent sugar phosphotransferase system"/>
    <property type="evidence" value="ECO:0007669"/>
    <property type="project" value="UniProtKB-KW"/>
</dbReference>
<dbReference type="Gene3D" id="3.40.930.10">
    <property type="entry name" value="Mannitol-specific EII, Chain A"/>
    <property type="match status" value="1"/>
</dbReference>
<reference evidence="13" key="1">
    <citation type="submission" date="2017-07" db="EMBL/GenBank/DDBJ databases">
        <authorList>
            <person name="Varghese N."/>
            <person name="Submissions S."/>
        </authorList>
    </citation>
    <scope>NUCLEOTIDE SEQUENCE [LARGE SCALE GENOMIC DNA]</scope>
    <source>
        <strain evidence="13">NLAE-zl-C134</strain>
    </source>
</reference>
<evidence type="ECO:0000256" key="5">
    <source>
        <dbReference type="ARBA" id="ARBA00022679"/>
    </source>
</evidence>
<dbReference type="RefSeq" id="WP_109713077.1">
    <property type="nucleotide sequence ID" value="NZ_QGDS01000011.1"/>
</dbReference>
<keyword evidence="6" id="KW-0598">Phosphotransferase system</keyword>
<evidence type="ECO:0000256" key="4">
    <source>
        <dbReference type="ARBA" id="ARBA00022553"/>
    </source>
</evidence>
<keyword evidence="2" id="KW-0813">Transport</keyword>
<dbReference type="InterPro" id="IPR002178">
    <property type="entry name" value="PTS_EIIA_type-2_dom"/>
</dbReference>
<evidence type="ECO:0000259" key="11">
    <source>
        <dbReference type="PROSITE" id="PS51094"/>
    </source>
</evidence>
<keyword evidence="13" id="KW-1185">Reference proteome</keyword>
<keyword evidence="4" id="KW-0597">Phosphoprotein</keyword>
<evidence type="ECO:0000256" key="1">
    <source>
        <dbReference type="ARBA" id="ARBA00004496"/>
    </source>
</evidence>
<dbReference type="EMBL" id="UHJJ01000011">
    <property type="protein sequence ID" value="SUQ15345.1"/>
    <property type="molecule type" value="Genomic_DNA"/>
</dbReference>
<evidence type="ECO:0000256" key="10">
    <source>
        <dbReference type="ARBA" id="ARBA00042072"/>
    </source>
</evidence>